<proteinExistence type="predicted"/>
<dbReference type="EMBL" id="KL647973">
    <property type="protein sequence ID" value="KEY72933.1"/>
    <property type="molecule type" value="Genomic_DNA"/>
</dbReference>
<protein>
    <recommendedName>
        <fullName evidence="1">NB-ARC domain-containing protein</fullName>
    </recommendedName>
</protein>
<dbReference type="AlphaFoldDB" id="A0A084B5V4"/>
<dbReference type="InterPro" id="IPR053137">
    <property type="entry name" value="NLR-like"/>
</dbReference>
<dbReference type="Gene3D" id="1.25.40.10">
    <property type="entry name" value="Tetratricopeptide repeat domain"/>
    <property type="match status" value="1"/>
</dbReference>
<evidence type="ECO:0000313" key="3">
    <source>
        <dbReference type="Proteomes" id="UP000028045"/>
    </source>
</evidence>
<dbReference type="Proteomes" id="UP000028045">
    <property type="component" value="Unassembled WGS sequence"/>
</dbReference>
<dbReference type="InterPro" id="IPR027417">
    <property type="entry name" value="P-loop_NTPase"/>
</dbReference>
<organism evidence="2 3">
    <name type="scientific">Stachybotrys chartarum (strain CBS 109288 / IBT 7711)</name>
    <name type="common">Toxic black mold</name>
    <name type="synonym">Stilbospora chartarum</name>
    <dbReference type="NCBI Taxonomy" id="1280523"/>
    <lineage>
        <taxon>Eukaryota</taxon>
        <taxon>Fungi</taxon>
        <taxon>Dikarya</taxon>
        <taxon>Ascomycota</taxon>
        <taxon>Pezizomycotina</taxon>
        <taxon>Sordariomycetes</taxon>
        <taxon>Hypocreomycetidae</taxon>
        <taxon>Hypocreales</taxon>
        <taxon>Stachybotryaceae</taxon>
        <taxon>Stachybotrys</taxon>
    </lineage>
</organism>
<dbReference type="InterPro" id="IPR011990">
    <property type="entry name" value="TPR-like_helical_dom_sf"/>
</dbReference>
<evidence type="ECO:0000259" key="1">
    <source>
        <dbReference type="Pfam" id="PF00931"/>
    </source>
</evidence>
<dbReference type="Pfam" id="PF00931">
    <property type="entry name" value="NB-ARC"/>
    <property type="match status" value="1"/>
</dbReference>
<dbReference type="GO" id="GO:0009116">
    <property type="term" value="P:nucleoside metabolic process"/>
    <property type="evidence" value="ECO:0007669"/>
    <property type="project" value="InterPro"/>
</dbReference>
<keyword evidence="3" id="KW-1185">Reference proteome</keyword>
<dbReference type="PANTHER" id="PTHR46082">
    <property type="entry name" value="ATP/GTP-BINDING PROTEIN-RELATED"/>
    <property type="match status" value="1"/>
</dbReference>
<feature type="domain" description="NB-ARC" evidence="1">
    <location>
        <begin position="398"/>
        <end position="550"/>
    </location>
</feature>
<dbReference type="Gene3D" id="3.40.50.300">
    <property type="entry name" value="P-loop containing nucleotide triphosphate hydrolases"/>
    <property type="match status" value="1"/>
</dbReference>
<dbReference type="SUPFAM" id="SSF48452">
    <property type="entry name" value="TPR-like"/>
    <property type="match status" value="1"/>
</dbReference>
<dbReference type="SUPFAM" id="SSF53167">
    <property type="entry name" value="Purine and uridine phosphorylases"/>
    <property type="match status" value="1"/>
</dbReference>
<dbReference type="Pfam" id="PF13374">
    <property type="entry name" value="TPR_10"/>
    <property type="match status" value="2"/>
</dbReference>
<dbReference type="GO" id="GO:0043531">
    <property type="term" value="F:ADP binding"/>
    <property type="evidence" value="ECO:0007669"/>
    <property type="project" value="InterPro"/>
</dbReference>
<reference evidence="2 3" key="1">
    <citation type="journal article" date="2014" name="BMC Genomics">
        <title>Comparative genome sequencing reveals chemotype-specific gene clusters in the toxigenic black mold Stachybotrys.</title>
        <authorList>
            <person name="Semeiks J."/>
            <person name="Borek D."/>
            <person name="Otwinowski Z."/>
            <person name="Grishin N.V."/>
        </authorList>
    </citation>
    <scope>NUCLEOTIDE SEQUENCE [LARGE SCALE GENOMIC DNA]</scope>
    <source>
        <strain evidence="3">CBS 109288 / IBT 7711</strain>
    </source>
</reference>
<dbReference type="GO" id="GO:0003824">
    <property type="term" value="F:catalytic activity"/>
    <property type="evidence" value="ECO:0007669"/>
    <property type="project" value="InterPro"/>
</dbReference>
<dbReference type="InterPro" id="IPR002182">
    <property type="entry name" value="NB-ARC"/>
</dbReference>
<dbReference type="OrthoDB" id="20872at2759"/>
<evidence type="ECO:0000313" key="2">
    <source>
        <dbReference type="EMBL" id="KEY72933.1"/>
    </source>
</evidence>
<dbReference type="SUPFAM" id="SSF52540">
    <property type="entry name" value="P-loop containing nucleoside triphosphate hydrolases"/>
    <property type="match status" value="1"/>
</dbReference>
<dbReference type="Gene3D" id="3.40.50.1580">
    <property type="entry name" value="Nucleoside phosphorylase domain"/>
    <property type="match status" value="1"/>
</dbReference>
<sequence length="882" mass="99101">MSDPKSYTVGWISAITIESVAAQQFLDERHDPPDYVAQRDNNVYVLGRIGRHYVVMAALPDGEYGITTAATVARDMLHSFPNIRFGLMVGIGGGAPTKKSDVRLGDIVVSSRHGDKGGVFQYDYGKTIQDQAFQYTQFLEQPPTLLRSAVSALKALHEAEGHEIDRRINDILAGKPRLRKKYSRPPSECDQLFLSNVQHREVCGDECVDSPEHFELRLDRSEEDDNPAIHYGLIASANQLMKDAKLRDQLAEKEGVLCFEMEAAGLVNHFPCLVIRGICDYSDSHKNKIWQGYAAMVAAAYAKDLLLQIPPNKVEHEKRIVDAIDGLQNGLEQLHQTTNEILVSIQHGVIDQRAKVIEDATAYRKTHYIMPFTLDPEFVQRPDIWAWMCNQYAGPARRMALVGMGGFGKSQLAIQFAIYTRDESPGTSIFWVHGATTVTFRESYRAIAEALLLPRRTDPEVNLLGLVRDWLQRRDSSQFLMILDNADDASIYAGNQETCLAQYLPKCDHSKILITSRKRDVAEKLTGNSKNIHQIITMDHEQALDLLQKRLGDIGDEIHARDLVHVLDHIPLAISQAAAYIHRRAPRVTIQTYLEQFNSSRRRKQGLLRSDKGELARYDGVSNSVLLTWQVTFEQIQKETPRAASLLSLMSQFQPQNIPESMLSRYGDADTRISVSSSNASDNKRQEDNLEDDLDVLDGYSLVSLSTTGFHQMHSLVQFCTRTWLEGIGDAKHWSSLFLNLASAHFPSGDFETWAACRILLPHVEEIAMSTTATTETDLENRGEILTKMSWYMLTIGEYSEAEKVAKEAVRMRQTAMGLNHPSTLISMANLASTYRNQGRWKDAEELEVQVMETSKTKLGVDHPSTLTSMANLALTFSNQGQ</sequence>
<accession>A0A084B5V4</accession>
<dbReference type="PANTHER" id="PTHR46082:SF11">
    <property type="entry name" value="AAA+ ATPASE DOMAIN-CONTAINING PROTEIN-RELATED"/>
    <property type="match status" value="1"/>
</dbReference>
<dbReference type="InterPro" id="IPR035994">
    <property type="entry name" value="Nucleoside_phosphorylase_sf"/>
</dbReference>
<dbReference type="HOGENOM" id="CLU_000288_125_3_1"/>
<name>A0A084B5V4_STACB</name>
<gene>
    <name evidence="2" type="ORF">S7711_10212</name>
</gene>